<sequence length="81" mass="9398">MPQISDAYHSSLYGGDIPDLNFLSSDRRKLFVYTDMANDDFMKWWLQIERRRGYVGTHRGFNPTYGSILSKSLPVATVHQK</sequence>
<keyword evidence="2" id="KW-1185">Reference proteome</keyword>
<dbReference type="Proteomes" id="UP001220256">
    <property type="component" value="Unassembled WGS sequence"/>
</dbReference>
<proteinExistence type="predicted"/>
<comment type="caution">
    <text evidence="1">The sequence shown here is derived from an EMBL/GenBank/DDBJ whole genome shotgun (WGS) entry which is preliminary data.</text>
</comment>
<organism evidence="1 2">
    <name type="scientific">Penicillium chrysogenum</name>
    <name type="common">Penicillium notatum</name>
    <dbReference type="NCBI Taxonomy" id="5076"/>
    <lineage>
        <taxon>Eukaryota</taxon>
        <taxon>Fungi</taxon>
        <taxon>Dikarya</taxon>
        <taxon>Ascomycota</taxon>
        <taxon>Pezizomycotina</taxon>
        <taxon>Eurotiomycetes</taxon>
        <taxon>Eurotiomycetidae</taxon>
        <taxon>Eurotiales</taxon>
        <taxon>Aspergillaceae</taxon>
        <taxon>Penicillium</taxon>
        <taxon>Penicillium chrysogenum species complex</taxon>
    </lineage>
</organism>
<reference evidence="1 2" key="1">
    <citation type="journal article" date="2023" name="IMA Fungus">
        <title>Comparative genomic study of the Penicillium genus elucidates a diverse pangenome and 15 lateral gene transfer events.</title>
        <authorList>
            <person name="Petersen C."/>
            <person name="Sorensen T."/>
            <person name="Nielsen M.R."/>
            <person name="Sondergaard T.E."/>
            <person name="Sorensen J.L."/>
            <person name="Fitzpatrick D.A."/>
            <person name="Frisvad J.C."/>
            <person name="Nielsen K.L."/>
        </authorList>
    </citation>
    <scope>NUCLEOTIDE SEQUENCE [LARGE SCALE GENOMIC DNA]</scope>
    <source>
        <strain evidence="1 2">IBT 3361</strain>
    </source>
</reference>
<gene>
    <name evidence="1" type="ORF">N7505_001345</name>
</gene>
<protein>
    <submittedName>
        <fullName evidence="1">Uncharacterized protein</fullName>
    </submittedName>
</protein>
<dbReference type="EMBL" id="JAPVEB010000001">
    <property type="protein sequence ID" value="KAJ5283365.1"/>
    <property type="molecule type" value="Genomic_DNA"/>
</dbReference>
<accession>A0ABQ8WWE0</accession>
<evidence type="ECO:0000313" key="2">
    <source>
        <dbReference type="Proteomes" id="UP001220256"/>
    </source>
</evidence>
<name>A0ABQ8WWE0_PENCH</name>
<evidence type="ECO:0000313" key="1">
    <source>
        <dbReference type="EMBL" id="KAJ5283365.1"/>
    </source>
</evidence>